<evidence type="ECO:0000313" key="3">
    <source>
        <dbReference type="Proteomes" id="UP000215914"/>
    </source>
</evidence>
<name>A0A9K3IQ67_HELAN</name>
<dbReference type="EMBL" id="MNCJ02000322">
    <property type="protein sequence ID" value="KAF5800536.1"/>
    <property type="molecule type" value="Genomic_DNA"/>
</dbReference>
<dbReference type="Proteomes" id="UP000215914">
    <property type="component" value="Unassembled WGS sequence"/>
</dbReference>
<evidence type="ECO:0000256" key="1">
    <source>
        <dbReference type="SAM" id="MobiDB-lite"/>
    </source>
</evidence>
<proteinExistence type="predicted"/>
<comment type="caution">
    <text evidence="2">The sequence shown here is derived from an EMBL/GenBank/DDBJ whole genome shotgun (WGS) entry which is preliminary data.</text>
</comment>
<gene>
    <name evidence="2" type="ORF">HanXRQr2_Chr07g0317071</name>
</gene>
<dbReference type="Gramene" id="mRNA:HanXRQr2_Chr07g0317071">
    <property type="protein sequence ID" value="CDS:HanXRQr2_Chr07g0317071.1"/>
    <property type="gene ID" value="HanXRQr2_Chr07g0317071"/>
</dbReference>
<reference evidence="2" key="1">
    <citation type="journal article" date="2017" name="Nature">
        <title>The sunflower genome provides insights into oil metabolism, flowering and Asterid evolution.</title>
        <authorList>
            <person name="Badouin H."/>
            <person name="Gouzy J."/>
            <person name="Grassa C.J."/>
            <person name="Murat F."/>
            <person name="Staton S.E."/>
            <person name="Cottret L."/>
            <person name="Lelandais-Briere C."/>
            <person name="Owens G.L."/>
            <person name="Carrere S."/>
            <person name="Mayjonade B."/>
            <person name="Legrand L."/>
            <person name="Gill N."/>
            <person name="Kane N.C."/>
            <person name="Bowers J.E."/>
            <person name="Hubner S."/>
            <person name="Bellec A."/>
            <person name="Berard A."/>
            <person name="Berges H."/>
            <person name="Blanchet N."/>
            <person name="Boniface M.C."/>
            <person name="Brunel D."/>
            <person name="Catrice O."/>
            <person name="Chaidir N."/>
            <person name="Claudel C."/>
            <person name="Donnadieu C."/>
            <person name="Faraut T."/>
            <person name="Fievet G."/>
            <person name="Helmstetter N."/>
            <person name="King M."/>
            <person name="Knapp S.J."/>
            <person name="Lai Z."/>
            <person name="Le Paslier M.C."/>
            <person name="Lippi Y."/>
            <person name="Lorenzon L."/>
            <person name="Mandel J.R."/>
            <person name="Marage G."/>
            <person name="Marchand G."/>
            <person name="Marquand E."/>
            <person name="Bret-Mestries E."/>
            <person name="Morien E."/>
            <person name="Nambeesan S."/>
            <person name="Nguyen T."/>
            <person name="Pegot-Espagnet P."/>
            <person name="Pouilly N."/>
            <person name="Raftis F."/>
            <person name="Sallet E."/>
            <person name="Schiex T."/>
            <person name="Thomas J."/>
            <person name="Vandecasteele C."/>
            <person name="Vares D."/>
            <person name="Vear F."/>
            <person name="Vautrin S."/>
            <person name="Crespi M."/>
            <person name="Mangin B."/>
            <person name="Burke J.M."/>
            <person name="Salse J."/>
            <person name="Munos S."/>
            <person name="Vincourt P."/>
            <person name="Rieseberg L.H."/>
            <person name="Langlade N.B."/>
        </authorList>
    </citation>
    <scope>NUCLEOTIDE SEQUENCE</scope>
    <source>
        <tissue evidence="2">Leaves</tissue>
    </source>
</reference>
<protein>
    <submittedName>
        <fullName evidence="2">Uncharacterized protein</fullName>
    </submittedName>
</protein>
<evidence type="ECO:0000313" key="2">
    <source>
        <dbReference type="EMBL" id="KAF5800536.1"/>
    </source>
</evidence>
<accession>A0A9K3IQ67</accession>
<dbReference type="AlphaFoldDB" id="A0A9K3IQ67"/>
<feature type="region of interest" description="Disordered" evidence="1">
    <location>
        <begin position="1"/>
        <end position="33"/>
    </location>
</feature>
<sequence length="435" mass="48932">MSGEGTSSGTKRKRRTTRSQTAASEQPGTPVLREIRYRDAGTPHGQSDRLVQSPLLRFEVGSYEFMKFEALKNVRLLESKRVDWELLRRLGQVERVQELLGDKFRWAVECEWPQYLELTMEFHSTFIYRHPGGFDQSDVVSFALGKQVYNMSLIQFAEATGLYSAEEVGSAEFRSLLRQVMRDPAEACVVKEDLARFWHTIAISPFSSNLVASDIRDPVYRFVHKILCSTLIGKHEGDKVNQHSLFCLMCMVERRPANLASILAWSLARPKKGGSTARLYGGPYITLLAANLGVFARFPADRMTAGPAPSLVELRSLQLAGIVTFIEPLAWTEVLPAPPSPDPTAEEAATTTIPERYQVPLQRHQLPAREYPFRQPRSEPLTLEGLYDRVEQVRHEMQLGFQGLYDHFQLQLPPALQPQQGGPAGGEEEQDSGDA</sequence>
<feature type="compositionally biased region" description="Acidic residues" evidence="1">
    <location>
        <begin position="426"/>
        <end position="435"/>
    </location>
</feature>
<organism evidence="2 3">
    <name type="scientific">Helianthus annuus</name>
    <name type="common">Common sunflower</name>
    <dbReference type="NCBI Taxonomy" id="4232"/>
    <lineage>
        <taxon>Eukaryota</taxon>
        <taxon>Viridiplantae</taxon>
        <taxon>Streptophyta</taxon>
        <taxon>Embryophyta</taxon>
        <taxon>Tracheophyta</taxon>
        <taxon>Spermatophyta</taxon>
        <taxon>Magnoliopsida</taxon>
        <taxon>eudicotyledons</taxon>
        <taxon>Gunneridae</taxon>
        <taxon>Pentapetalae</taxon>
        <taxon>asterids</taxon>
        <taxon>campanulids</taxon>
        <taxon>Asterales</taxon>
        <taxon>Asteraceae</taxon>
        <taxon>Asteroideae</taxon>
        <taxon>Heliantheae alliance</taxon>
        <taxon>Heliantheae</taxon>
        <taxon>Helianthus</taxon>
    </lineage>
</organism>
<keyword evidence="3" id="KW-1185">Reference proteome</keyword>
<feature type="region of interest" description="Disordered" evidence="1">
    <location>
        <begin position="413"/>
        <end position="435"/>
    </location>
</feature>
<reference evidence="2" key="2">
    <citation type="submission" date="2020-06" db="EMBL/GenBank/DDBJ databases">
        <title>Helianthus annuus Genome sequencing and assembly Release 2.</title>
        <authorList>
            <person name="Gouzy J."/>
            <person name="Langlade N."/>
            <person name="Munos S."/>
        </authorList>
    </citation>
    <scope>NUCLEOTIDE SEQUENCE</scope>
    <source>
        <tissue evidence="2">Leaves</tissue>
    </source>
</reference>